<name>A0A094WM41_ALKAL</name>
<evidence type="ECO:0000313" key="3">
    <source>
        <dbReference type="EMBL" id="KGA98799.1"/>
    </source>
</evidence>
<keyword evidence="1" id="KW-0472">Membrane</keyword>
<keyword evidence="5" id="KW-1185">Reference proteome</keyword>
<accession>A0A094WM41</accession>
<dbReference type="RefSeq" id="WP_003320810.1">
    <property type="nucleotide sequence ID" value="NZ_ALPT02000005.1"/>
</dbReference>
<dbReference type="PANTHER" id="PTHR30015">
    <property type="entry name" value="MRR RESTRICTION SYSTEM PROTEIN"/>
    <property type="match status" value="1"/>
</dbReference>
<protein>
    <recommendedName>
        <fullName evidence="2">Restriction endonuclease type IV Mrr domain-containing protein</fullName>
    </recommendedName>
</protein>
<comment type="caution">
    <text evidence="3">The sequence shown here is derived from an EMBL/GenBank/DDBJ whole genome shotgun (WGS) entry which is preliminary data.</text>
</comment>
<evidence type="ECO:0000259" key="2">
    <source>
        <dbReference type="Pfam" id="PF04471"/>
    </source>
</evidence>
<dbReference type="Proteomes" id="UP000002754">
    <property type="component" value="Unassembled WGS sequence"/>
</dbReference>
<dbReference type="Pfam" id="PF04471">
    <property type="entry name" value="Mrr_cat"/>
    <property type="match status" value="1"/>
</dbReference>
<dbReference type="STRING" id="1218173.BALCAV_0202535"/>
<evidence type="ECO:0000256" key="1">
    <source>
        <dbReference type="SAM" id="Phobius"/>
    </source>
</evidence>
<feature type="transmembrane region" description="Helical" evidence="1">
    <location>
        <begin position="6"/>
        <end position="25"/>
    </location>
</feature>
<reference evidence="4 6" key="2">
    <citation type="submission" date="2014-01" db="EMBL/GenBank/DDBJ databases">
        <title>Draft genome sequencing of Bacillus alcalophilus CGMCC 1.3604.</title>
        <authorList>
            <person name="Yang J."/>
            <person name="Diao L."/>
            <person name="Yang S."/>
        </authorList>
    </citation>
    <scope>NUCLEOTIDE SEQUENCE [LARGE SCALE GENOMIC DNA]</scope>
    <source>
        <strain evidence="4 6">CGMCC 1.3604</strain>
    </source>
</reference>
<dbReference type="OrthoDB" id="9797274at2"/>
<dbReference type="EMBL" id="ALPT02000005">
    <property type="protein sequence ID" value="KGA98799.1"/>
    <property type="molecule type" value="Genomic_DNA"/>
</dbReference>
<evidence type="ECO:0000313" key="5">
    <source>
        <dbReference type="Proteomes" id="UP000002754"/>
    </source>
</evidence>
<keyword evidence="1" id="KW-0812">Transmembrane</keyword>
<evidence type="ECO:0000313" key="4">
    <source>
        <dbReference type="EMBL" id="THG88647.1"/>
    </source>
</evidence>
<organism evidence="3 5">
    <name type="scientific">Alkalihalobacillus alcalophilus ATCC 27647 = CGMCC 1.3604</name>
    <dbReference type="NCBI Taxonomy" id="1218173"/>
    <lineage>
        <taxon>Bacteria</taxon>
        <taxon>Bacillati</taxon>
        <taxon>Bacillota</taxon>
        <taxon>Bacilli</taxon>
        <taxon>Bacillales</taxon>
        <taxon>Bacillaceae</taxon>
        <taxon>Alkalihalobacillus</taxon>
    </lineage>
</organism>
<dbReference type="InterPro" id="IPR011856">
    <property type="entry name" value="tRNA_endonuc-like_dom_sf"/>
</dbReference>
<dbReference type="InterPro" id="IPR011335">
    <property type="entry name" value="Restrct_endonuc-II-like"/>
</dbReference>
<dbReference type="AlphaFoldDB" id="A0A094WM41"/>
<dbReference type="eggNOG" id="COG1787">
    <property type="taxonomic scope" value="Bacteria"/>
</dbReference>
<dbReference type="GO" id="GO:0015666">
    <property type="term" value="F:restriction endodeoxyribonuclease activity"/>
    <property type="evidence" value="ECO:0007669"/>
    <property type="project" value="TreeGrafter"/>
</dbReference>
<dbReference type="EMBL" id="JALP01000352">
    <property type="protein sequence ID" value="THG88647.1"/>
    <property type="molecule type" value="Genomic_DNA"/>
</dbReference>
<dbReference type="Proteomes" id="UP000297014">
    <property type="component" value="Unassembled WGS sequence"/>
</dbReference>
<dbReference type="GO" id="GO:0009307">
    <property type="term" value="P:DNA restriction-modification system"/>
    <property type="evidence" value="ECO:0007669"/>
    <property type="project" value="InterPro"/>
</dbReference>
<keyword evidence="1" id="KW-1133">Transmembrane helix</keyword>
<dbReference type="GO" id="GO:0003677">
    <property type="term" value="F:DNA binding"/>
    <property type="evidence" value="ECO:0007669"/>
    <property type="project" value="InterPro"/>
</dbReference>
<dbReference type="Gene3D" id="3.40.1350.10">
    <property type="match status" value="1"/>
</dbReference>
<sequence>MAFEQQLLLILVLVLIATSIIWIVVRKLKKQKYDLMKITIRDIDRMSGHEFEDYLLVLFAAIGVGTIYQTKKSRDFGADMVFYNEENEKVVLQAKRYTDKLGLSAVQEIYAARAFYEAEKSIIVTSTDKISDPCYQLAAATQVGIIDREGLDELLKSFKKGKEDRARQLIVEATSGQNYQYIDTLERLETNKTTVKAGEYFYRKRG</sequence>
<dbReference type="InterPro" id="IPR007560">
    <property type="entry name" value="Restrct_endonuc_IV_Mrr"/>
</dbReference>
<dbReference type="SUPFAM" id="SSF52980">
    <property type="entry name" value="Restriction endonuclease-like"/>
    <property type="match status" value="1"/>
</dbReference>
<dbReference type="InterPro" id="IPR052906">
    <property type="entry name" value="Type_IV_Methyl-Rstrct_Enzyme"/>
</dbReference>
<feature type="transmembrane region" description="Helical" evidence="1">
    <location>
        <begin position="51"/>
        <end position="68"/>
    </location>
</feature>
<gene>
    <name evidence="4" type="ORF">AJ85_01665</name>
    <name evidence="3" type="ORF">BALCAV_0202535</name>
</gene>
<reference evidence="3 5" key="1">
    <citation type="journal article" date="2014" name="Genome Announc.">
        <title>Draft Genome Sequence of Bacillus alcalophilus AV1934, a Classic Alkaliphile Isolated from Human Feces in 1934.</title>
        <authorList>
            <person name="Attie O."/>
            <person name="Jayaprakash A."/>
            <person name="Shah H."/>
            <person name="Paulsen I.T."/>
            <person name="Morino M."/>
            <person name="Takahashi Y."/>
            <person name="Narumi I."/>
            <person name="Sachidanandam R."/>
            <person name="Satoh K."/>
            <person name="Ito M."/>
            <person name="Krulwich T.A."/>
        </authorList>
    </citation>
    <scope>NUCLEOTIDE SEQUENCE [LARGE SCALE GENOMIC DNA]</scope>
    <source>
        <strain evidence="3 5">AV1934</strain>
    </source>
</reference>
<dbReference type="PANTHER" id="PTHR30015:SF6">
    <property type="entry name" value="SLL1429 PROTEIN"/>
    <property type="match status" value="1"/>
</dbReference>
<evidence type="ECO:0000313" key="6">
    <source>
        <dbReference type="Proteomes" id="UP000297014"/>
    </source>
</evidence>
<feature type="domain" description="Restriction endonuclease type IV Mrr" evidence="2">
    <location>
        <begin position="43"/>
        <end position="155"/>
    </location>
</feature>
<proteinExistence type="predicted"/>